<dbReference type="Ensembl" id="ENSCAFT00020018220.1">
    <property type="protein sequence ID" value="ENSCAFP00020015695.1"/>
    <property type="gene ID" value="ENSCAFG00020012609.1"/>
</dbReference>
<dbReference type="GO" id="GO:0000124">
    <property type="term" value="C:SAGA complex"/>
    <property type="evidence" value="ECO:0007669"/>
    <property type="project" value="InterPro"/>
</dbReference>
<accession>A0A8C0QZT8</accession>
<dbReference type="GO" id="GO:0006406">
    <property type="term" value="P:mRNA export from nucleus"/>
    <property type="evidence" value="ECO:0007669"/>
    <property type="project" value="InterPro"/>
</dbReference>
<evidence type="ECO:0000313" key="2">
    <source>
        <dbReference type="Proteomes" id="UP000694391"/>
    </source>
</evidence>
<sequence length="86" mass="9489">MNKDVQMRAVINQKLIETGERECLKELLRAKLIECGWKDQLKPRAGSDVGNRALLVVVGRSVSLYNFFGGGSGKAHLCLKCICPLT</sequence>
<dbReference type="GO" id="GO:0003713">
    <property type="term" value="F:transcription coactivator activity"/>
    <property type="evidence" value="ECO:0007669"/>
    <property type="project" value="InterPro"/>
</dbReference>
<dbReference type="Pfam" id="PF10163">
    <property type="entry name" value="EnY2"/>
    <property type="match status" value="1"/>
</dbReference>
<proteinExistence type="predicted"/>
<dbReference type="GeneTree" id="ENSGT00940000167880"/>
<dbReference type="GO" id="GO:0005643">
    <property type="term" value="C:nuclear pore"/>
    <property type="evidence" value="ECO:0007669"/>
    <property type="project" value="InterPro"/>
</dbReference>
<name>A0A8C0QZT8_CANLU</name>
<protein>
    <recommendedName>
        <fullName evidence="3">Transcription and mRNA export factor ENY2</fullName>
    </recommendedName>
</protein>
<dbReference type="InterPro" id="IPR038212">
    <property type="entry name" value="TF_EnY2_sf"/>
</dbReference>
<reference evidence="1" key="2">
    <citation type="submission" date="2025-09" db="UniProtKB">
        <authorList>
            <consortium name="Ensembl"/>
        </authorList>
    </citation>
    <scope>IDENTIFICATION</scope>
</reference>
<dbReference type="Gene3D" id="1.10.246.140">
    <property type="match status" value="1"/>
</dbReference>
<organism evidence="1 2">
    <name type="scientific">Canis lupus dingo</name>
    <name type="common">dingo</name>
    <dbReference type="NCBI Taxonomy" id="286419"/>
    <lineage>
        <taxon>Eukaryota</taxon>
        <taxon>Metazoa</taxon>
        <taxon>Chordata</taxon>
        <taxon>Craniata</taxon>
        <taxon>Vertebrata</taxon>
        <taxon>Euteleostomi</taxon>
        <taxon>Mammalia</taxon>
        <taxon>Eutheria</taxon>
        <taxon>Laurasiatheria</taxon>
        <taxon>Carnivora</taxon>
        <taxon>Caniformia</taxon>
        <taxon>Canidae</taxon>
        <taxon>Canis</taxon>
    </lineage>
</organism>
<keyword evidence="2" id="KW-1185">Reference proteome</keyword>
<dbReference type="Proteomes" id="UP000694391">
    <property type="component" value="Unplaced"/>
</dbReference>
<dbReference type="AlphaFoldDB" id="A0A8C0QZT8"/>
<evidence type="ECO:0000313" key="1">
    <source>
        <dbReference type="Ensembl" id="ENSCAFP00020015695.1"/>
    </source>
</evidence>
<reference evidence="1" key="1">
    <citation type="submission" date="2025-08" db="UniProtKB">
        <authorList>
            <consortium name="Ensembl"/>
        </authorList>
    </citation>
    <scope>IDENTIFICATION</scope>
</reference>
<evidence type="ECO:0008006" key="3">
    <source>
        <dbReference type="Google" id="ProtNLM"/>
    </source>
</evidence>
<dbReference type="InterPro" id="IPR018783">
    <property type="entry name" value="TF_ENY2"/>
</dbReference>
<dbReference type="PANTHER" id="PTHR12514">
    <property type="entry name" value="ENHANCER OF YELLOW 2 TRANSCRIPTION FACTOR"/>
    <property type="match status" value="1"/>
</dbReference>